<name>A0AA37MYM3_9FIRM</name>
<dbReference type="Pfam" id="PF00990">
    <property type="entry name" value="GGDEF"/>
    <property type="match status" value="1"/>
</dbReference>
<organism evidence="2 3">
    <name type="scientific">Faecalibacterium gallinarum</name>
    <dbReference type="NCBI Taxonomy" id="2903556"/>
    <lineage>
        <taxon>Bacteria</taxon>
        <taxon>Bacillati</taxon>
        <taxon>Bacillota</taxon>
        <taxon>Clostridia</taxon>
        <taxon>Eubacteriales</taxon>
        <taxon>Oscillospiraceae</taxon>
        <taxon>Faecalibacterium</taxon>
    </lineage>
</organism>
<dbReference type="Proteomes" id="UP001055185">
    <property type="component" value="Unassembled WGS sequence"/>
</dbReference>
<gene>
    <name evidence="2" type="ORF">JCM17207_19060</name>
</gene>
<comment type="caution">
    <text evidence="2">The sequence shown here is derived from an EMBL/GenBank/DDBJ whole genome shotgun (WGS) entry which is preliminary data.</text>
</comment>
<dbReference type="Gene3D" id="3.30.70.270">
    <property type="match status" value="1"/>
</dbReference>
<dbReference type="InterPro" id="IPR000160">
    <property type="entry name" value="GGDEF_dom"/>
</dbReference>
<dbReference type="InterPro" id="IPR043128">
    <property type="entry name" value="Rev_trsase/Diguanyl_cyclase"/>
</dbReference>
<dbReference type="EMBL" id="BQKV01000081">
    <property type="protein sequence ID" value="GJN65281.1"/>
    <property type="molecule type" value="Genomic_DNA"/>
</dbReference>
<dbReference type="InterPro" id="IPR029787">
    <property type="entry name" value="Nucleotide_cyclase"/>
</dbReference>
<keyword evidence="3" id="KW-1185">Reference proteome</keyword>
<dbReference type="AlphaFoldDB" id="A0AA37MYM3"/>
<evidence type="ECO:0000313" key="3">
    <source>
        <dbReference type="Proteomes" id="UP001055185"/>
    </source>
</evidence>
<proteinExistence type="predicted"/>
<accession>A0AA37MYM3</accession>
<evidence type="ECO:0000313" key="2">
    <source>
        <dbReference type="EMBL" id="GJN65281.1"/>
    </source>
</evidence>
<evidence type="ECO:0000259" key="1">
    <source>
        <dbReference type="SMART" id="SM00267"/>
    </source>
</evidence>
<sequence>MTGPGLQGLVESLQTVFDVVNLMELEDGQAADQPEDGLRVQYEVQGGRIGCSLCRTIRAGGKTYQLHLSAPLAGNGLPEDRMSERERRLFREDLNHDFLSGVYNRHYLDTIFREKVDTWAAQGGQGALALVSLDGYAGLEADHGQPTVNQVLCYVANQWKKHYDQSDKKLVCRLDDAVFAVACSDYTGPQLEAEMRAIYDGMPTACITSVGMMSRVPFTLSIGCAGLEELENPCWDGLYQLSQKRLAAARTAGGDQVFHTEG</sequence>
<feature type="domain" description="GGDEF" evidence="1">
    <location>
        <begin position="82"/>
        <end position="260"/>
    </location>
</feature>
<protein>
    <recommendedName>
        <fullName evidence="1">GGDEF domain-containing protein</fullName>
    </recommendedName>
</protein>
<dbReference type="SMART" id="SM00267">
    <property type="entry name" value="GGDEF"/>
    <property type="match status" value="1"/>
</dbReference>
<reference evidence="2" key="1">
    <citation type="journal article" date="2022" name="Int. J. Syst. Evol. Microbiol.">
        <title>Genome-based, phenotypic and chemotaxonomic classification of Faecalibacterium strains: proposal of three novel species Faecalibacterium duncaniae sp. nov., Faecalibacterium hattorii sp. nov. and Faecalibacterium gallinarum sp. nov. .</title>
        <authorList>
            <person name="Sakamoto M."/>
            <person name="Sakurai N."/>
            <person name="Tanno H."/>
            <person name="Iino T."/>
            <person name="Ohkuma M."/>
            <person name="Endo A."/>
        </authorList>
    </citation>
    <scope>NUCLEOTIDE SEQUENCE</scope>
    <source>
        <strain evidence="2">JCM 17207</strain>
    </source>
</reference>
<dbReference type="SUPFAM" id="SSF55073">
    <property type="entry name" value="Nucleotide cyclase"/>
    <property type="match status" value="1"/>
</dbReference>